<organism evidence="3 4">
    <name type="scientific">Holothuria leucospilota</name>
    <name type="common">Black long sea cucumber</name>
    <name type="synonym">Mertensiothuria leucospilota</name>
    <dbReference type="NCBI Taxonomy" id="206669"/>
    <lineage>
        <taxon>Eukaryota</taxon>
        <taxon>Metazoa</taxon>
        <taxon>Echinodermata</taxon>
        <taxon>Eleutherozoa</taxon>
        <taxon>Echinozoa</taxon>
        <taxon>Holothuroidea</taxon>
        <taxon>Aspidochirotacea</taxon>
        <taxon>Aspidochirotida</taxon>
        <taxon>Holothuriidae</taxon>
        <taxon>Holothuria</taxon>
    </lineage>
</organism>
<name>A0A9Q1BK46_HOLLE</name>
<dbReference type="EMBL" id="JAIZAY010000015">
    <property type="protein sequence ID" value="KAJ8028143.1"/>
    <property type="molecule type" value="Genomic_DNA"/>
</dbReference>
<accession>A0A9Q1BK46</accession>
<dbReference type="Proteomes" id="UP001152320">
    <property type="component" value="Chromosome 15"/>
</dbReference>
<comment type="caution">
    <text evidence="3">The sequence shown here is derived from an EMBL/GenBank/DDBJ whole genome shotgun (WGS) entry which is preliminary data.</text>
</comment>
<reference evidence="3" key="1">
    <citation type="submission" date="2021-10" db="EMBL/GenBank/DDBJ databases">
        <title>Tropical sea cucumber genome reveals ecological adaptation and Cuvierian tubules defense mechanism.</title>
        <authorList>
            <person name="Chen T."/>
        </authorList>
    </citation>
    <scope>NUCLEOTIDE SEQUENCE</scope>
    <source>
        <strain evidence="3">Nanhai2018</strain>
        <tissue evidence="3">Muscle</tissue>
    </source>
</reference>
<proteinExistence type="predicted"/>
<dbReference type="AlphaFoldDB" id="A0A9Q1BK46"/>
<sequence length="93" mass="10385">MEGVSYILSDKLNQDPIEEFFGKQRAAGGHRDHPTLEQFGHAFVRNSTAGGLLRGPARGNVRSRDEPLQSKNQEPLPKRKKVKRFGTSNESPL</sequence>
<dbReference type="OrthoDB" id="6627680at2759"/>
<dbReference type="Pfam" id="PF21789">
    <property type="entry name" value="TNP-like_RNaseH_C"/>
    <property type="match status" value="1"/>
</dbReference>
<protein>
    <recommendedName>
        <fullName evidence="2">Transposable element P transposase-like RNase H C-terminal domain-containing protein</fullName>
    </recommendedName>
</protein>
<feature type="region of interest" description="Disordered" evidence="1">
    <location>
        <begin position="49"/>
        <end position="93"/>
    </location>
</feature>
<feature type="domain" description="Transposable element P transposase-like RNase H C-terminal" evidence="2">
    <location>
        <begin position="11"/>
        <end position="43"/>
    </location>
</feature>
<dbReference type="InterPro" id="IPR048367">
    <property type="entry name" value="TNP-like_RNaseH_C"/>
</dbReference>
<evidence type="ECO:0000256" key="1">
    <source>
        <dbReference type="SAM" id="MobiDB-lite"/>
    </source>
</evidence>
<gene>
    <name evidence="3" type="ORF">HOLleu_30295</name>
</gene>
<evidence type="ECO:0000313" key="3">
    <source>
        <dbReference type="EMBL" id="KAJ8028143.1"/>
    </source>
</evidence>
<evidence type="ECO:0000259" key="2">
    <source>
        <dbReference type="Pfam" id="PF21789"/>
    </source>
</evidence>
<evidence type="ECO:0000313" key="4">
    <source>
        <dbReference type="Proteomes" id="UP001152320"/>
    </source>
</evidence>
<keyword evidence="4" id="KW-1185">Reference proteome</keyword>